<feature type="transmembrane region" description="Helical" evidence="3">
    <location>
        <begin position="383"/>
        <end position="408"/>
    </location>
</feature>
<name>A0ABV0CRW0_9NEIS</name>
<sequence>MRNQGKLKLGVLLIGLAYSACAWAGLGKIHVRSNLGELLKADIEMTGVQPTELDAVRVGLAGIETFQALNVDYASSLSSLRFALSPNTRGAMIRVSSTQPINDPYLRFVVEAKAPSGRSVREYTVLLDPANYTAQNIVQDVPSYADDDQASRYRQAAPAKLAPAAPRELTVRQGATLRSLAAKVKPKGASLRQTMAALVQANPDAFADGDVSHPKPGSTLQVPSARKMRALSASQVAGILGEPAPAAQASSAGGQAGAPAGKGGDVLKLAPGDGSDNAKLNDLQQQISAREKALQDATTRIAALEQQLKALQSSLQAPGAKLEPVAPAAAPAPSSAPMAASVPHEAVAASAPKPEPKPVEKPHPKPAAAHPAPPPAPSLMSRVLGYLPLIGGGVAGVGLLGLLGVMIARRRKGADENAGSAALGRSTVAGHDANAAGGSNSFMSNFTQAAGAIDAAEVDPVAEAEVYIAYGRDQQAEEILKDALQKDPSRHEVRMKLMEVYAARPDVAGFERLAKEMHAAFDGKGALWAKAAALGRAIDPGNALYQADAGEPEPAPAAAGGEVIDLDQELFGDEAPAAIEAAPAPAEPASPVAEEADPLAALFDAPPGGEAPPEPEANALDFDLDAMLAAEPEAGEAKAPEPEANMLDFDFNLDAAPAAEAKPAEAPGATGLESLYEDMLAEEPSAAGGAQPADSAPNEAKAEGVSVMDDPLATKLDLAKVYLDMGDREGAREVLQDLLGEAQGQLKEEAQALLDKISA</sequence>
<dbReference type="Gene3D" id="1.20.58.2200">
    <property type="match status" value="1"/>
</dbReference>
<evidence type="ECO:0000259" key="4">
    <source>
        <dbReference type="Pfam" id="PF25800"/>
    </source>
</evidence>
<dbReference type="InterPro" id="IPR057840">
    <property type="entry name" value="FimV_N"/>
</dbReference>
<evidence type="ECO:0000313" key="6">
    <source>
        <dbReference type="Proteomes" id="UP001405405"/>
    </source>
</evidence>
<dbReference type="RefSeq" id="WP_346790351.1">
    <property type="nucleotide sequence ID" value="NZ_JAYFSJ010000018.1"/>
</dbReference>
<evidence type="ECO:0000256" key="3">
    <source>
        <dbReference type="SAM" id="Phobius"/>
    </source>
</evidence>
<feature type="compositionally biased region" description="Low complexity" evidence="2">
    <location>
        <begin position="326"/>
        <end position="352"/>
    </location>
</feature>
<evidence type="ECO:0000313" key="5">
    <source>
        <dbReference type="EMBL" id="MEN7433118.1"/>
    </source>
</evidence>
<dbReference type="Pfam" id="PF25800">
    <property type="entry name" value="FimV_N"/>
    <property type="match status" value="1"/>
</dbReference>
<protein>
    <submittedName>
        <fullName evidence="5">FimV/HubP family polar landmark protein</fullName>
    </submittedName>
</protein>
<feature type="region of interest" description="Disordered" evidence="2">
    <location>
        <begin position="684"/>
        <end position="709"/>
    </location>
</feature>
<reference evidence="5 6" key="1">
    <citation type="submission" date="2023-12" db="EMBL/GenBank/DDBJ databases">
        <title>Chromobacterium sp. strain TRC.1.1.SA producing antimicrobial pigment.</title>
        <authorList>
            <person name="Verma N."/>
            <person name="Choksket S."/>
            <person name="Pinnaka A.K."/>
            <person name="Korpole S."/>
        </authorList>
    </citation>
    <scope>NUCLEOTIDE SEQUENCE [LARGE SCALE GENOMIC DNA]</scope>
    <source>
        <strain evidence="5 6">TRC1.1.SA</strain>
    </source>
</reference>
<feature type="coiled-coil region" evidence="1">
    <location>
        <begin position="280"/>
        <end position="314"/>
    </location>
</feature>
<keyword evidence="1" id="KW-0175">Coiled coil</keyword>
<proteinExistence type="predicted"/>
<feature type="compositionally biased region" description="Gly residues" evidence="2">
    <location>
        <begin position="254"/>
        <end position="264"/>
    </location>
</feature>
<feature type="region of interest" description="Disordered" evidence="2">
    <location>
        <begin position="246"/>
        <end position="279"/>
    </location>
</feature>
<dbReference type="InterPro" id="IPR020012">
    <property type="entry name" value="LysM_FimV"/>
</dbReference>
<dbReference type="EMBL" id="JAYFSJ010000018">
    <property type="protein sequence ID" value="MEN7433118.1"/>
    <property type="molecule type" value="Genomic_DNA"/>
</dbReference>
<evidence type="ECO:0000256" key="1">
    <source>
        <dbReference type="SAM" id="Coils"/>
    </source>
</evidence>
<dbReference type="Proteomes" id="UP001405405">
    <property type="component" value="Unassembled WGS sequence"/>
</dbReference>
<keyword evidence="3" id="KW-1133">Transmembrane helix</keyword>
<comment type="caution">
    <text evidence="5">The sequence shown here is derived from an EMBL/GenBank/DDBJ whole genome shotgun (WGS) entry which is preliminary data.</text>
</comment>
<accession>A0ABV0CRW0</accession>
<feature type="region of interest" description="Disordered" evidence="2">
    <location>
        <begin position="326"/>
        <end position="375"/>
    </location>
</feature>
<dbReference type="InterPro" id="IPR038440">
    <property type="entry name" value="FimV_C_sf"/>
</dbReference>
<dbReference type="NCBIfam" id="TIGR03504">
    <property type="entry name" value="FimV_Cterm"/>
    <property type="match status" value="1"/>
</dbReference>
<organism evidence="5 6">
    <name type="scientific">Chromobacterium indicum</name>
    <dbReference type="NCBI Taxonomy" id="3110228"/>
    <lineage>
        <taxon>Bacteria</taxon>
        <taxon>Pseudomonadati</taxon>
        <taxon>Pseudomonadota</taxon>
        <taxon>Betaproteobacteria</taxon>
        <taxon>Neisseriales</taxon>
        <taxon>Chromobacteriaceae</taxon>
        <taxon>Chromobacterium</taxon>
    </lineage>
</organism>
<feature type="domain" description="FimV N-terminal" evidence="4">
    <location>
        <begin position="24"/>
        <end position="129"/>
    </location>
</feature>
<keyword evidence="6" id="KW-1185">Reference proteome</keyword>
<feature type="compositionally biased region" description="Basic and acidic residues" evidence="2">
    <location>
        <begin position="354"/>
        <end position="363"/>
    </location>
</feature>
<gene>
    <name evidence="5" type="ORF">VA599_20465</name>
</gene>
<evidence type="ECO:0000256" key="2">
    <source>
        <dbReference type="SAM" id="MobiDB-lite"/>
    </source>
</evidence>
<keyword evidence="3" id="KW-0812">Transmembrane</keyword>
<dbReference type="NCBIfam" id="TIGR03505">
    <property type="entry name" value="FimV_core"/>
    <property type="match status" value="1"/>
</dbReference>
<keyword evidence="3" id="KW-0472">Membrane</keyword>
<dbReference type="InterPro" id="IPR020011">
    <property type="entry name" value="FimV_C"/>
</dbReference>